<proteinExistence type="predicted"/>
<keyword evidence="1" id="KW-0175">Coiled coil</keyword>
<name>A0ABY5TPN9_9GAMM</name>
<evidence type="ECO:0000256" key="1">
    <source>
        <dbReference type="SAM" id="Coils"/>
    </source>
</evidence>
<dbReference type="EMBL" id="CP103416">
    <property type="protein sequence ID" value="UVW34273.1"/>
    <property type="molecule type" value="Genomic_DNA"/>
</dbReference>
<protein>
    <recommendedName>
        <fullName evidence="4">DUF2570 domain-containing protein</fullName>
    </recommendedName>
</protein>
<reference evidence="2" key="1">
    <citation type="submission" date="2022-08" db="EMBL/GenBank/DDBJ databases">
        <title>Catabolic pathway analysis in culturable SAR92 clade bacteria reveals their overlooked roles in DMSP degradation in coastal seas.</title>
        <authorList>
            <person name="He X."/>
            <person name="Zhang X."/>
            <person name="Zhang Y."/>
        </authorList>
    </citation>
    <scope>NUCLEOTIDE SEQUENCE</scope>
    <source>
        <strain evidence="2">H455</strain>
    </source>
</reference>
<accession>A0ABY5TPN9</accession>
<gene>
    <name evidence="2" type="ORF">NYF23_09600</name>
</gene>
<evidence type="ECO:0000313" key="2">
    <source>
        <dbReference type="EMBL" id="UVW34273.1"/>
    </source>
</evidence>
<feature type="coiled-coil region" evidence="1">
    <location>
        <begin position="56"/>
        <end position="90"/>
    </location>
</feature>
<evidence type="ECO:0008006" key="4">
    <source>
        <dbReference type="Google" id="ProtNLM"/>
    </source>
</evidence>
<sequence>MNVFFQVFGFTCAVVLALFLGNVAFTKYQLYEAQVVLTKMADSFESLPQPKAPSDNQNLRRIIDQLSKSNRKLSDDLIAAQRELKAYKAVKSAKQKAFAKYHTDSEDCLIFDGDAHMVECQNVKMRAKKEFERLWAAGQRVF</sequence>
<dbReference type="Proteomes" id="UP001059934">
    <property type="component" value="Chromosome"/>
</dbReference>
<organism evidence="2 3">
    <name type="scientific">SAR92 clade bacterium H455</name>
    <dbReference type="NCBI Taxonomy" id="2974818"/>
    <lineage>
        <taxon>Bacteria</taxon>
        <taxon>Pseudomonadati</taxon>
        <taxon>Pseudomonadota</taxon>
        <taxon>Gammaproteobacteria</taxon>
        <taxon>Cellvibrionales</taxon>
        <taxon>Porticoccaceae</taxon>
        <taxon>SAR92 clade</taxon>
    </lineage>
</organism>
<evidence type="ECO:0000313" key="3">
    <source>
        <dbReference type="Proteomes" id="UP001059934"/>
    </source>
</evidence>
<keyword evidence="3" id="KW-1185">Reference proteome</keyword>